<dbReference type="AlphaFoldDB" id="A0ABD2Y2D2"/>
<keyword evidence="3 4" id="KW-0408">Iron</keyword>
<evidence type="ECO:0000256" key="2">
    <source>
        <dbReference type="ARBA" id="ARBA00022723"/>
    </source>
</evidence>
<dbReference type="GO" id="GO:0016706">
    <property type="term" value="F:2-oxoglutarate-dependent dioxygenase activity"/>
    <property type="evidence" value="ECO:0007669"/>
    <property type="project" value="UniProtKB-ARBA"/>
</dbReference>
<evidence type="ECO:0000256" key="3">
    <source>
        <dbReference type="ARBA" id="ARBA00023004"/>
    </source>
</evidence>
<dbReference type="GO" id="GO:0002238">
    <property type="term" value="P:response to molecule of fungal origin"/>
    <property type="evidence" value="ECO:0007669"/>
    <property type="project" value="UniProtKB-ARBA"/>
</dbReference>
<dbReference type="Proteomes" id="UP001630127">
    <property type="component" value="Unassembled WGS sequence"/>
</dbReference>
<keyword evidence="7" id="KW-1185">Reference proteome</keyword>
<dbReference type="GO" id="GO:0046872">
    <property type="term" value="F:metal ion binding"/>
    <property type="evidence" value="ECO:0007669"/>
    <property type="project" value="UniProtKB-KW"/>
</dbReference>
<evidence type="ECO:0000313" key="6">
    <source>
        <dbReference type="EMBL" id="KAL3499848.1"/>
    </source>
</evidence>
<comment type="similarity">
    <text evidence="1 4">Belongs to the iron/ascorbate-dependent oxidoreductase family.</text>
</comment>
<comment type="caution">
    <text evidence="6">The sequence shown here is derived from an EMBL/GenBank/DDBJ whole genome shotgun (WGS) entry which is preliminary data.</text>
</comment>
<dbReference type="InterPro" id="IPR027443">
    <property type="entry name" value="IPNS-like_sf"/>
</dbReference>
<accession>A0ABD2Y2D2</accession>
<keyword evidence="4" id="KW-0560">Oxidoreductase</keyword>
<dbReference type="InterPro" id="IPR044861">
    <property type="entry name" value="IPNS-like_FE2OG_OXY"/>
</dbReference>
<evidence type="ECO:0000259" key="5">
    <source>
        <dbReference type="PROSITE" id="PS51471"/>
    </source>
</evidence>
<protein>
    <recommendedName>
        <fullName evidence="5">Fe2OG dioxygenase domain-containing protein</fullName>
    </recommendedName>
</protein>
<dbReference type="Gene3D" id="2.60.120.330">
    <property type="entry name" value="B-lactam Antibiotic, Isopenicillin N Synthase, Chain"/>
    <property type="match status" value="1"/>
</dbReference>
<dbReference type="SUPFAM" id="SSF51197">
    <property type="entry name" value="Clavaminate synthase-like"/>
    <property type="match status" value="1"/>
</dbReference>
<dbReference type="InterPro" id="IPR005123">
    <property type="entry name" value="Oxoglu/Fe-dep_dioxygenase_dom"/>
</dbReference>
<sequence length="344" mass="38864">METLPVDNVQDFTSLKDISQQYISPEIMPGDQVSIHESFEIPVIDMGKLTTDHVGYQNEMAKLYQASKEWGFFQLINHGATTAIEKMKVVVEDFFKLPLEQKMVYAHQPNGVEGYGHVFAAPSKILQWGDMLFLTSLPVSQRNLSLWPSTPATFRSTCDEYSLEMDKISKGLIRVMATTLGVNPEILSSMYEDGTQAIRMNYYPPANENEKVTHPKAHRDTTGITLLVQINEVNGLEIKKDNEWVLVKPIPGAIIINIGDIMEVMSNGEYSSIEHRTIVNFQKQRLSIAAFHSPNLSTKIGPLPNLSTKNGAKFKTIEREEYTRMLLTRKIGDEDILDQVKINQ</sequence>
<feature type="domain" description="Fe2OG dioxygenase" evidence="5">
    <location>
        <begin position="194"/>
        <end position="294"/>
    </location>
</feature>
<gene>
    <name evidence="6" type="ORF">ACH5RR_038941</name>
</gene>
<dbReference type="InterPro" id="IPR026992">
    <property type="entry name" value="DIOX_N"/>
</dbReference>
<dbReference type="FunFam" id="2.60.120.330:FF:000079">
    <property type="entry name" value="Protein SRG1"/>
    <property type="match status" value="1"/>
</dbReference>
<dbReference type="GO" id="GO:0009805">
    <property type="term" value="P:coumarin biosynthetic process"/>
    <property type="evidence" value="ECO:0007669"/>
    <property type="project" value="UniProtKB-ARBA"/>
</dbReference>
<evidence type="ECO:0000256" key="1">
    <source>
        <dbReference type="ARBA" id="ARBA00008056"/>
    </source>
</evidence>
<name>A0ABD2Y2D2_9GENT</name>
<evidence type="ECO:0000313" key="7">
    <source>
        <dbReference type="Proteomes" id="UP001630127"/>
    </source>
</evidence>
<dbReference type="Pfam" id="PF14226">
    <property type="entry name" value="DIOX_N"/>
    <property type="match status" value="1"/>
</dbReference>
<dbReference type="Pfam" id="PF03171">
    <property type="entry name" value="2OG-FeII_Oxy"/>
    <property type="match status" value="1"/>
</dbReference>
<dbReference type="PANTHER" id="PTHR47991">
    <property type="entry name" value="OXOGLUTARATE/IRON-DEPENDENT DIOXYGENASE"/>
    <property type="match status" value="1"/>
</dbReference>
<proteinExistence type="inferred from homology"/>
<dbReference type="PROSITE" id="PS51471">
    <property type="entry name" value="FE2OG_OXY"/>
    <property type="match status" value="1"/>
</dbReference>
<keyword evidence="2 4" id="KW-0479">Metal-binding</keyword>
<organism evidence="6 7">
    <name type="scientific">Cinchona calisaya</name>
    <dbReference type="NCBI Taxonomy" id="153742"/>
    <lineage>
        <taxon>Eukaryota</taxon>
        <taxon>Viridiplantae</taxon>
        <taxon>Streptophyta</taxon>
        <taxon>Embryophyta</taxon>
        <taxon>Tracheophyta</taxon>
        <taxon>Spermatophyta</taxon>
        <taxon>Magnoliopsida</taxon>
        <taxon>eudicotyledons</taxon>
        <taxon>Gunneridae</taxon>
        <taxon>Pentapetalae</taxon>
        <taxon>asterids</taxon>
        <taxon>lamiids</taxon>
        <taxon>Gentianales</taxon>
        <taxon>Rubiaceae</taxon>
        <taxon>Cinchonoideae</taxon>
        <taxon>Cinchoneae</taxon>
        <taxon>Cinchona</taxon>
    </lineage>
</organism>
<dbReference type="EMBL" id="JBJUIK010000016">
    <property type="protein sequence ID" value="KAL3499848.1"/>
    <property type="molecule type" value="Genomic_DNA"/>
</dbReference>
<reference evidence="6 7" key="1">
    <citation type="submission" date="2024-11" db="EMBL/GenBank/DDBJ databases">
        <title>A near-complete genome assembly of Cinchona calisaya.</title>
        <authorList>
            <person name="Lian D.C."/>
            <person name="Zhao X.W."/>
            <person name="Wei L."/>
        </authorList>
    </citation>
    <scope>NUCLEOTIDE SEQUENCE [LARGE SCALE GENOMIC DNA]</scope>
    <source>
        <tissue evidence="6">Nenye</tissue>
    </source>
</reference>
<evidence type="ECO:0000256" key="4">
    <source>
        <dbReference type="RuleBase" id="RU003682"/>
    </source>
</evidence>
<dbReference type="InterPro" id="IPR050295">
    <property type="entry name" value="Plant_2OG-oxidoreductases"/>
</dbReference>